<evidence type="ECO:0000313" key="14">
    <source>
        <dbReference type="EMBL" id="CAF3792972.1"/>
    </source>
</evidence>
<dbReference type="InterPro" id="IPR001233">
    <property type="entry name" value="RtcB"/>
</dbReference>
<dbReference type="InterPro" id="IPR036025">
    <property type="entry name" value="RtcB-like_sf"/>
</dbReference>
<dbReference type="PANTHER" id="PTHR11118:SF1">
    <property type="entry name" value="RNA-SPLICING LIGASE RTCB HOMOLOG"/>
    <property type="match status" value="1"/>
</dbReference>
<feature type="binding site" evidence="9">
    <location>
        <position position="410"/>
    </location>
    <ligand>
        <name>GMP</name>
        <dbReference type="ChEBI" id="CHEBI:58115"/>
    </ligand>
</feature>
<evidence type="ECO:0000313" key="15">
    <source>
        <dbReference type="Proteomes" id="UP000663829"/>
    </source>
</evidence>
<evidence type="ECO:0000256" key="5">
    <source>
        <dbReference type="ARBA" id="ARBA00023134"/>
    </source>
</evidence>
<feature type="binding site" evidence="10">
    <location>
        <position position="254"/>
    </location>
    <ligand>
        <name>Mn(2+)</name>
        <dbReference type="ChEBI" id="CHEBI:29035"/>
        <label>1</label>
    </ligand>
</feature>
<dbReference type="InterPro" id="IPR017510">
    <property type="entry name" value="RtcB2"/>
</dbReference>
<organism evidence="12 15">
    <name type="scientific">Didymodactylos carnosus</name>
    <dbReference type="NCBI Taxonomy" id="1234261"/>
    <lineage>
        <taxon>Eukaryota</taxon>
        <taxon>Metazoa</taxon>
        <taxon>Spiralia</taxon>
        <taxon>Gnathifera</taxon>
        <taxon>Rotifera</taxon>
        <taxon>Eurotatoria</taxon>
        <taxon>Bdelloidea</taxon>
        <taxon>Philodinida</taxon>
        <taxon>Philodinidae</taxon>
        <taxon>Didymodactylos</taxon>
    </lineage>
</organism>
<comment type="caution">
    <text evidence="12">The sequence shown here is derived from an EMBL/GenBank/DDBJ whole genome shotgun (WGS) entry which is preliminary data.</text>
</comment>
<proteinExistence type="predicted"/>
<evidence type="ECO:0000256" key="2">
    <source>
        <dbReference type="ARBA" id="ARBA00022598"/>
    </source>
</evidence>
<feature type="binding site" evidence="10">
    <location>
        <position position="369"/>
    </location>
    <ligand>
        <name>Mn(2+)</name>
        <dbReference type="ChEBI" id="CHEBI:29035"/>
        <label>2</label>
    </ligand>
</feature>
<dbReference type="Pfam" id="PF01139">
    <property type="entry name" value="RtcB"/>
    <property type="match status" value="1"/>
</dbReference>
<gene>
    <name evidence="12" type="ORF">GPM918_LOCUS14809</name>
    <name evidence="11" type="ORF">OVA965_LOCUS10448</name>
    <name evidence="14" type="ORF">SRO942_LOCUS14809</name>
    <name evidence="13" type="ORF">TMI583_LOCUS10445</name>
</gene>
<evidence type="ECO:0000256" key="6">
    <source>
        <dbReference type="ARBA" id="ARBA00023211"/>
    </source>
</evidence>
<comment type="catalytic activity">
    <reaction evidence="7">
        <text>a 3'-end 3'-phospho-ribonucleotide-RNA + a 5'-end dephospho-ribonucleoside-RNA + GTP = a ribonucleotidyl-ribonucleotide-RNA + GMP + diphosphate</text>
        <dbReference type="Rhea" id="RHEA:68076"/>
        <dbReference type="Rhea" id="RHEA-COMP:10463"/>
        <dbReference type="Rhea" id="RHEA-COMP:13936"/>
        <dbReference type="Rhea" id="RHEA-COMP:17355"/>
        <dbReference type="ChEBI" id="CHEBI:33019"/>
        <dbReference type="ChEBI" id="CHEBI:37565"/>
        <dbReference type="ChEBI" id="CHEBI:58115"/>
        <dbReference type="ChEBI" id="CHEBI:83062"/>
        <dbReference type="ChEBI" id="CHEBI:138284"/>
        <dbReference type="ChEBI" id="CHEBI:173118"/>
        <dbReference type="EC" id="6.5.1.8"/>
    </reaction>
</comment>
<feature type="binding site" evidence="9">
    <location>
        <begin position="369"/>
        <end position="370"/>
    </location>
    <ligand>
        <name>GMP</name>
        <dbReference type="ChEBI" id="CHEBI:58115"/>
    </ligand>
</feature>
<dbReference type="NCBIfam" id="TIGR03073">
    <property type="entry name" value="release_rtcB"/>
    <property type="match status" value="1"/>
</dbReference>
<dbReference type="Proteomes" id="UP000682733">
    <property type="component" value="Unassembled WGS sequence"/>
</dbReference>
<evidence type="ECO:0000256" key="4">
    <source>
        <dbReference type="ARBA" id="ARBA00022741"/>
    </source>
</evidence>
<dbReference type="Proteomes" id="UP000681722">
    <property type="component" value="Unassembled WGS sequence"/>
</dbReference>
<dbReference type="SUPFAM" id="SSF103365">
    <property type="entry name" value="Hypothetical protein PH1602"/>
    <property type="match status" value="1"/>
</dbReference>
<feature type="active site" description="GMP-histidine intermediate" evidence="8">
    <location>
        <position position="429"/>
    </location>
</feature>
<accession>A0A814IB26</accession>
<feature type="binding site" evidence="10">
    <location>
        <position position="285"/>
    </location>
    <ligand>
        <name>Mn(2+)</name>
        <dbReference type="ChEBI" id="CHEBI:29035"/>
        <label>2</label>
    </ligand>
</feature>
<evidence type="ECO:0000256" key="10">
    <source>
        <dbReference type="PIRSR" id="PIRSR601233-3"/>
    </source>
</evidence>
<name>A0A814IB26_9BILA</name>
<dbReference type="Gene3D" id="3.90.1860.10">
    <property type="entry name" value="tRNA-splicing ligase RtcB"/>
    <property type="match status" value="1"/>
</dbReference>
<dbReference type="EMBL" id="CAJNOK010003869">
    <property type="protein sequence ID" value="CAF0917581.1"/>
    <property type="molecule type" value="Genomic_DNA"/>
</dbReference>
<evidence type="ECO:0000313" key="13">
    <source>
        <dbReference type="EMBL" id="CAF3695603.1"/>
    </source>
</evidence>
<evidence type="ECO:0000256" key="1">
    <source>
        <dbReference type="ARBA" id="ARBA00012726"/>
    </source>
</evidence>
<sequence length="512" mass="57632">MSMPKKVRVTVILQPSGKSTVLIVNNENIDDLLKQCSSKLKVKARRLFISTTGIELTSFNASTLLSDDLKIIVTSGNQYTINNSSATDGATSIDHVPETEQLNSHPAIVRIIARDTLIDQSAIDQLNNVAKLYRGVKYVIGMPDLHAGQSTPIGSVVASEEFIYPELIGTDIGCGMSFIRTNLKSCRLTDKKLLKWVKQLNGLDDNLGEDVINQYLKQDLQWPMGINVERVENDISDEYDIYNQQLGTIGGGNHFAELQEIEQVLDKEAFSKLGLDMDCLYLLVHSGSRSLGEAILRKYSSGSSVKGLRVETDEYRRYMKLHDTACAWAKRNRSLIAKRFLSYLGCSTEDDEDETVDNAEYQCIVDIWHNNVVLKRFNEDGGENLYLHRKGACPSDQGCVVIPGSRGTRSYLVQPIVEKQEYSGYSLAHGAGRVWSRTKARQQLSERYPNAKQLQRTDLNSHVICDDKNLLYEEAPQCYKDIDVIIQDLVDFELVKVIAIMKPLITYKMREK</sequence>
<keyword evidence="6 10" id="KW-0464">Manganese</keyword>
<keyword evidence="3 10" id="KW-0479">Metal-binding</keyword>
<keyword evidence="15" id="KW-1185">Reference proteome</keyword>
<evidence type="ECO:0000313" key="12">
    <source>
        <dbReference type="EMBL" id="CAF1021562.1"/>
    </source>
</evidence>
<feature type="binding site" evidence="9">
    <location>
        <position position="508"/>
    </location>
    <ligand>
        <name>GMP</name>
        <dbReference type="ChEBI" id="CHEBI:58115"/>
    </ligand>
</feature>
<dbReference type="AlphaFoldDB" id="A0A814IB26"/>
<dbReference type="GO" id="GO:0005525">
    <property type="term" value="F:GTP binding"/>
    <property type="evidence" value="ECO:0007669"/>
    <property type="project" value="UniProtKB-KW"/>
</dbReference>
<protein>
    <recommendedName>
        <fullName evidence="1">3'-phosphate/5'-hydroxy nucleic acid ligase</fullName>
        <ecNumber evidence="1">6.5.1.8</ecNumber>
    </recommendedName>
</protein>
<feature type="binding site" evidence="10">
    <location>
        <position position="171"/>
    </location>
    <ligand>
        <name>Mn(2+)</name>
        <dbReference type="ChEBI" id="CHEBI:29035"/>
        <label>1</label>
    </ligand>
</feature>
<dbReference type="GO" id="GO:0046872">
    <property type="term" value="F:metal ion binding"/>
    <property type="evidence" value="ECO:0007669"/>
    <property type="project" value="UniProtKB-KW"/>
</dbReference>
<dbReference type="EMBL" id="CAJOBC010003624">
    <property type="protein sequence ID" value="CAF3792972.1"/>
    <property type="molecule type" value="Genomic_DNA"/>
</dbReference>
<dbReference type="GO" id="GO:0006396">
    <property type="term" value="P:RNA processing"/>
    <property type="evidence" value="ECO:0007669"/>
    <property type="project" value="InterPro"/>
</dbReference>
<feature type="binding site" evidence="9">
    <location>
        <begin position="429"/>
        <end position="432"/>
    </location>
    <ligand>
        <name>GMP</name>
        <dbReference type="ChEBI" id="CHEBI:58115"/>
    </ligand>
</feature>
<keyword evidence="4 9" id="KW-0547">Nucleotide-binding</keyword>
<dbReference type="GO" id="GO:0003972">
    <property type="term" value="F:RNA ligase (ATP) activity"/>
    <property type="evidence" value="ECO:0007669"/>
    <property type="project" value="TreeGrafter"/>
</dbReference>
<evidence type="ECO:0000256" key="3">
    <source>
        <dbReference type="ARBA" id="ARBA00022723"/>
    </source>
</evidence>
<dbReference type="OrthoDB" id="10249697at2759"/>
<dbReference type="EC" id="6.5.1.8" evidence="1"/>
<reference evidence="12" key="1">
    <citation type="submission" date="2021-02" db="EMBL/GenBank/DDBJ databases">
        <authorList>
            <person name="Nowell W R."/>
        </authorList>
    </citation>
    <scope>NUCLEOTIDE SEQUENCE</scope>
</reference>
<dbReference type="EMBL" id="CAJNOQ010003624">
    <property type="protein sequence ID" value="CAF1021562.1"/>
    <property type="molecule type" value="Genomic_DNA"/>
</dbReference>
<dbReference type="Proteomes" id="UP000677228">
    <property type="component" value="Unassembled WGS sequence"/>
</dbReference>
<comment type="cofactor">
    <cofactor evidence="10">
        <name>Mn(2+)</name>
        <dbReference type="ChEBI" id="CHEBI:29035"/>
    </cofactor>
    <text evidence="10">Binds 2 manganese ions per subunit.</text>
</comment>
<keyword evidence="2" id="KW-0436">Ligase</keyword>
<dbReference type="EMBL" id="CAJOBA010003871">
    <property type="protein sequence ID" value="CAF3695603.1"/>
    <property type="molecule type" value="Genomic_DNA"/>
</dbReference>
<dbReference type="PANTHER" id="PTHR11118">
    <property type="entry name" value="RNA-SPLICING LIGASE RTCB HOMOLOG"/>
    <property type="match status" value="1"/>
</dbReference>
<keyword evidence="5 9" id="KW-0342">GTP-binding</keyword>
<dbReference type="GO" id="GO:0170057">
    <property type="term" value="F:RNA ligase (GTP) activity"/>
    <property type="evidence" value="ECO:0007669"/>
    <property type="project" value="UniProtKB-EC"/>
</dbReference>
<evidence type="ECO:0000256" key="8">
    <source>
        <dbReference type="PIRSR" id="PIRSR601233-1"/>
    </source>
</evidence>
<dbReference type="Proteomes" id="UP000663829">
    <property type="component" value="Unassembled WGS sequence"/>
</dbReference>
<dbReference type="NCBIfam" id="NF007153">
    <property type="entry name" value="PRK09588.1"/>
    <property type="match status" value="1"/>
</dbReference>
<evidence type="ECO:0000256" key="9">
    <source>
        <dbReference type="PIRSR" id="PIRSR601233-2"/>
    </source>
</evidence>
<evidence type="ECO:0000256" key="7">
    <source>
        <dbReference type="ARBA" id="ARBA00047746"/>
    </source>
</evidence>
<feature type="binding site" evidence="9">
    <location>
        <begin position="253"/>
        <end position="257"/>
    </location>
    <ligand>
        <name>GMP</name>
        <dbReference type="ChEBI" id="CHEBI:58115"/>
    </ligand>
</feature>
<evidence type="ECO:0000313" key="11">
    <source>
        <dbReference type="EMBL" id="CAF0917581.1"/>
    </source>
</evidence>